<evidence type="ECO:0000256" key="9">
    <source>
        <dbReference type="ARBA" id="ARBA00023284"/>
    </source>
</evidence>
<evidence type="ECO:0000256" key="8">
    <source>
        <dbReference type="ARBA" id="ARBA00023157"/>
    </source>
</evidence>
<dbReference type="InterPro" id="IPR012932">
    <property type="entry name" value="VKOR"/>
</dbReference>
<organism evidence="12 13">
    <name type="scientific">Roseofilum casamattae BLCC-M143</name>
    <dbReference type="NCBI Taxonomy" id="3022442"/>
    <lineage>
        <taxon>Bacteria</taxon>
        <taxon>Bacillati</taxon>
        <taxon>Cyanobacteriota</taxon>
        <taxon>Cyanophyceae</taxon>
        <taxon>Desertifilales</taxon>
        <taxon>Desertifilaceae</taxon>
        <taxon>Roseofilum</taxon>
        <taxon>Roseofilum casamattae</taxon>
    </lineage>
</organism>
<keyword evidence="5 10" id="KW-1133">Transmembrane helix</keyword>
<comment type="subcellular location">
    <subcellularLocation>
        <location evidence="1">Membrane</location>
        <topology evidence="1">Multi-pass membrane protein</topology>
    </subcellularLocation>
</comment>
<keyword evidence="6" id="KW-0560">Oxidoreductase</keyword>
<evidence type="ECO:0000259" key="11">
    <source>
        <dbReference type="SMART" id="SM00756"/>
    </source>
</evidence>
<dbReference type="InterPro" id="IPR038354">
    <property type="entry name" value="VKOR_sf"/>
</dbReference>
<dbReference type="Proteomes" id="UP001232992">
    <property type="component" value="Unassembled WGS sequence"/>
</dbReference>
<keyword evidence="3 10" id="KW-0812">Transmembrane</keyword>
<dbReference type="PANTHER" id="PTHR34573:SF1">
    <property type="entry name" value="VITAMIN K EPOXIDE REDUCTASE DOMAIN-CONTAINING PROTEIN"/>
    <property type="match status" value="1"/>
</dbReference>
<keyword evidence="13" id="KW-1185">Reference proteome</keyword>
<evidence type="ECO:0000256" key="3">
    <source>
        <dbReference type="ARBA" id="ARBA00022692"/>
    </source>
</evidence>
<dbReference type="Gene3D" id="1.20.1440.130">
    <property type="entry name" value="VKOR domain"/>
    <property type="match status" value="1"/>
</dbReference>
<dbReference type="SUPFAM" id="SSF52833">
    <property type="entry name" value="Thioredoxin-like"/>
    <property type="match status" value="1"/>
</dbReference>
<dbReference type="InterPro" id="IPR044698">
    <property type="entry name" value="VKOR/LTO1"/>
</dbReference>
<keyword evidence="7 10" id="KW-0472">Membrane</keyword>
<comment type="caution">
    <text evidence="12">The sequence shown here is derived from an EMBL/GenBank/DDBJ whole genome shotgun (WGS) entry which is preliminary data.</text>
</comment>
<evidence type="ECO:0000256" key="7">
    <source>
        <dbReference type="ARBA" id="ARBA00023136"/>
    </source>
</evidence>
<feature type="transmembrane region" description="Helical" evidence="10">
    <location>
        <begin position="105"/>
        <end position="126"/>
    </location>
</feature>
<sequence length="301" mass="32539">MKRRRSIPWIHRWSRPISAGIATLGAIETAFLTFAEVLGKVEDVCPTSGCKEVLGSPYATVFGVPLTLFGFIGYTAMLAFAVAPLFINPDERKELRATLDQWTRLLLFAGGTVMAIGSSYLVYLMAFKIEAFCPYCLISAALSLALFVLAIVGHAWDDIGQLAFTGLTVGMVTLVATLGVYGSVNNPSTPHGTPPIVTTTSGAAELALVDYFNQVGVKKYGAYWCPHCDEQKQLFGKEASDRLTYIECAADGVDAQVETCRAAGIQSFPSWEINGQIYAGTKSLNELADLSGYEGDRTFQN</sequence>
<name>A0ABT7C196_9CYAN</name>
<reference evidence="12 13" key="1">
    <citation type="submission" date="2023-01" db="EMBL/GenBank/DDBJ databases">
        <title>Novel diversity within Roseofilum (Cyanobacteria; Desertifilaceae) from marine benthic mats with descriptions of four novel species.</title>
        <authorList>
            <person name="Wang Y."/>
            <person name="Berthold D.E."/>
            <person name="Hu J."/>
            <person name="Lefler F.W."/>
            <person name="Laughinghouse H.D. IV."/>
        </authorList>
    </citation>
    <scope>NUCLEOTIDE SEQUENCE [LARGE SCALE GENOMIC DNA]</scope>
    <source>
        <strain evidence="12 13">BLCC-M143</strain>
    </source>
</reference>
<proteinExistence type="inferred from homology"/>
<dbReference type="SMART" id="SM00756">
    <property type="entry name" value="VKc"/>
    <property type="match status" value="1"/>
</dbReference>
<dbReference type="PANTHER" id="PTHR34573">
    <property type="entry name" value="VKC DOMAIN-CONTAINING PROTEIN"/>
    <property type="match status" value="1"/>
</dbReference>
<feature type="transmembrane region" description="Helical" evidence="10">
    <location>
        <begin position="164"/>
        <end position="184"/>
    </location>
</feature>
<feature type="transmembrane region" description="Helical" evidence="10">
    <location>
        <begin position="132"/>
        <end position="152"/>
    </location>
</feature>
<evidence type="ECO:0000256" key="10">
    <source>
        <dbReference type="SAM" id="Phobius"/>
    </source>
</evidence>
<evidence type="ECO:0000256" key="5">
    <source>
        <dbReference type="ARBA" id="ARBA00022989"/>
    </source>
</evidence>
<dbReference type="Gene3D" id="3.40.30.10">
    <property type="entry name" value="Glutaredoxin"/>
    <property type="match status" value="1"/>
</dbReference>
<dbReference type="InterPro" id="IPR036249">
    <property type="entry name" value="Thioredoxin-like_sf"/>
</dbReference>
<dbReference type="CDD" id="cd12916">
    <property type="entry name" value="VKOR_1"/>
    <property type="match status" value="1"/>
</dbReference>
<keyword evidence="9" id="KW-0676">Redox-active center</keyword>
<evidence type="ECO:0000313" key="13">
    <source>
        <dbReference type="Proteomes" id="UP001232992"/>
    </source>
</evidence>
<evidence type="ECO:0000256" key="1">
    <source>
        <dbReference type="ARBA" id="ARBA00004141"/>
    </source>
</evidence>
<keyword evidence="4" id="KW-0874">Quinone</keyword>
<dbReference type="Pfam" id="PF07884">
    <property type="entry name" value="VKOR"/>
    <property type="match status" value="1"/>
</dbReference>
<evidence type="ECO:0000256" key="4">
    <source>
        <dbReference type="ARBA" id="ARBA00022719"/>
    </source>
</evidence>
<dbReference type="RefSeq" id="WP_283759115.1">
    <property type="nucleotide sequence ID" value="NZ_JAQOSQ010000015.1"/>
</dbReference>
<feature type="transmembrane region" description="Helical" evidence="10">
    <location>
        <begin position="59"/>
        <end position="85"/>
    </location>
</feature>
<comment type="similarity">
    <text evidence="2">Belongs to the VKOR family.</text>
</comment>
<evidence type="ECO:0000256" key="6">
    <source>
        <dbReference type="ARBA" id="ARBA00023002"/>
    </source>
</evidence>
<gene>
    <name evidence="12" type="ORF">PMH09_14840</name>
</gene>
<feature type="domain" description="Vitamin K epoxide reductase" evidence="11">
    <location>
        <begin position="11"/>
        <end position="154"/>
    </location>
</feature>
<dbReference type="EMBL" id="JAQOSQ010000015">
    <property type="protein sequence ID" value="MDJ1184461.1"/>
    <property type="molecule type" value="Genomic_DNA"/>
</dbReference>
<accession>A0ABT7C196</accession>
<evidence type="ECO:0000313" key="12">
    <source>
        <dbReference type="EMBL" id="MDJ1184461.1"/>
    </source>
</evidence>
<protein>
    <submittedName>
        <fullName evidence="12">Vitamin K epoxide reductase family protein</fullName>
    </submittedName>
</protein>
<keyword evidence="8" id="KW-1015">Disulfide bond</keyword>
<evidence type="ECO:0000256" key="2">
    <source>
        <dbReference type="ARBA" id="ARBA00006214"/>
    </source>
</evidence>